<name>A0A2M7V9E5_9BACT</name>
<dbReference type="Pfam" id="PF02768">
    <property type="entry name" value="DNA_pol3_beta_3"/>
    <property type="match status" value="1"/>
</dbReference>
<evidence type="ECO:0000259" key="10">
    <source>
        <dbReference type="Pfam" id="PF00712"/>
    </source>
</evidence>
<comment type="function">
    <text evidence="9">Confers DNA tethering and processivity to DNA polymerases and other proteins. Acts as a clamp, forming a ring around DNA (a reaction catalyzed by the clamp-loading complex) which diffuses in an ATP-independent manner freely and bidirectionally along dsDNA. Initially characterized for its ability to contact the catalytic subunit of DNA polymerase III (Pol III), a complex, multichain enzyme responsible for most of the replicative synthesis in bacteria; Pol III exhibits 3'-5' exonuclease proofreading activity. The beta chain is required for initiation of replication as well as for processivity of DNA replication.</text>
</comment>
<evidence type="ECO:0000256" key="9">
    <source>
        <dbReference type="PIRNR" id="PIRNR000804"/>
    </source>
</evidence>
<feature type="domain" description="DNA polymerase III beta sliding clamp C-terminal" evidence="12">
    <location>
        <begin position="254"/>
        <end position="375"/>
    </location>
</feature>
<dbReference type="GO" id="GO:0003677">
    <property type="term" value="F:DNA binding"/>
    <property type="evidence" value="ECO:0007669"/>
    <property type="project" value="UniProtKB-UniRule"/>
</dbReference>
<dbReference type="GO" id="GO:0008408">
    <property type="term" value="F:3'-5' exonuclease activity"/>
    <property type="evidence" value="ECO:0007669"/>
    <property type="project" value="InterPro"/>
</dbReference>
<keyword evidence="8" id="KW-0238">DNA-binding</keyword>
<evidence type="ECO:0000313" key="13">
    <source>
        <dbReference type="EMBL" id="PIZ95380.1"/>
    </source>
</evidence>
<dbReference type="Pfam" id="PF00712">
    <property type="entry name" value="DNA_pol3_beta"/>
    <property type="match status" value="1"/>
</dbReference>
<dbReference type="SMART" id="SM00480">
    <property type="entry name" value="POL3Bc"/>
    <property type="match status" value="1"/>
</dbReference>
<evidence type="ECO:0000313" key="14">
    <source>
        <dbReference type="Proteomes" id="UP000228568"/>
    </source>
</evidence>
<dbReference type="EMBL" id="PFPK01000013">
    <property type="protein sequence ID" value="PIZ95380.1"/>
    <property type="molecule type" value="Genomic_DNA"/>
</dbReference>
<evidence type="ECO:0000256" key="3">
    <source>
        <dbReference type="ARBA" id="ARBA00022490"/>
    </source>
</evidence>
<dbReference type="InterPro" id="IPR001001">
    <property type="entry name" value="DNA_polIII_beta"/>
</dbReference>
<organism evidence="13 14">
    <name type="scientific">Candidatus Magasanikbacteria bacterium CG_4_10_14_0_2_um_filter_37_12</name>
    <dbReference type="NCBI Taxonomy" id="1974637"/>
    <lineage>
        <taxon>Bacteria</taxon>
        <taxon>Candidatus Magasanikiibacteriota</taxon>
    </lineage>
</organism>
<evidence type="ECO:0000256" key="1">
    <source>
        <dbReference type="ARBA" id="ARBA00004496"/>
    </source>
</evidence>
<dbReference type="GO" id="GO:0003887">
    <property type="term" value="F:DNA-directed DNA polymerase activity"/>
    <property type="evidence" value="ECO:0007669"/>
    <property type="project" value="UniProtKB-UniRule"/>
</dbReference>
<dbReference type="NCBIfam" id="TIGR00663">
    <property type="entry name" value="dnan"/>
    <property type="match status" value="1"/>
</dbReference>
<comment type="similarity">
    <text evidence="2 9">Belongs to the beta sliding clamp family.</text>
</comment>
<dbReference type="Pfam" id="PF02767">
    <property type="entry name" value="DNA_pol3_beta_2"/>
    <property type="match status" value="1"/>
</dbReference>
<feature type="domain" description="DNA polymerase III beta sliding clamp N-terminal" evidence="10">
    <location>
        <begin position="1"/>
        <end position="120"/>
    </location>
</feature>
<keyword evidence="6 9" id="KW-0235">DNA replication</keyword>
<accession>A0A2M7V9E5</accession>
<dbReference type="Proteomes" id="UP000228568">
    <property type="component" value="Unassembled WGS sequence"/>
</dbReference>
<evidence type="ECO:0000256" key="8">
    <source>
        <dbReference type="ARBA" id="ARBA00023125"/>
    </source>
</evidence>
<keyword evidence="3 9" id="KW-0963">Cytoplasm</keyword>
<comment type="caution">
    <text evidence="13">The sequence shown here is derived from an EMBL/GenBank/DDBJ whole genome shotgun (WGS) entry which is preliminary data.</text>
</comment>
<keyword evidence="7 9" id="KW-0239">DNA-directed DNA polymerase</keyword>
<keyword evidence="5 9" id="KW-0548">Nucleotidyltransferase</keyword>
<comment type="subcellular location">
    <subcellularLocation>
        <location evidence="1 9">Cytoplasm</location>
    </subcellularLocation>
</comment>
<proteinExistence type="inferred from homology"/>
<reference evidence="14" key="1">
    <citation type="submission" date="2017-09" db="EMBL/GenBank/DDBJ databases">
        <title>Depth-based differentiation of microbial function through sediment-hosted aquifers and enrichment of novel symbionts in the deep terrestrial subsurface.</title>
        <authorList>
            <person name="Probst A.J."/>
            <person name="Ladd B."/>
            <person name="Jarett J.K."/>
            <person name="Geller-Mcgrath D.E."/>
            <person name="Sieber C.M.K."/>
            <person name="Emerson J.B."/>
            <person name="Anantharaman K."/>
            <person name="Thomas B.C."/>
            <person name="Malmstrom R."/>
            <person name="Stieglmeier M."/>
            <person name="Klingl A."/>
            <person name="Woyke T."/>
            <person name="Ryan C.M."/>
            <person name="Banfield J.F."/>
        </authorList>
    </citation>
    <scope>NUCLEOTIDE SEQUENCE [LARGE SCALE GENOMIC DNA]</scope>
</reference>
<gene>
    <name evidence="13" type="primary">dnaN</name>
    <name evidence="13" type="ORF">COX81_00935</name>
</gene>
<feature type="domain" description="DNA polymerase III beta sliding clamp central" evidence="11">
    <location>
        <begin position="130"/>
        <end position="251"/>
    </location>
</feature>
<evidence type="ECO:0000259" key="11">
    <source>
        <dbReference type="Pfam" id="PF02767"/>
    </source>
</evidence>
<dbReference type="GO" id="GO:0009360">
    <property type="term" value="C:DNA polymerase III complex"/>
    <property type="evidence" value="ECO:0007669"/>
    <property type="project" value="InterPro"/>
</dbReference>
<comment type="subunit">
    <text evidence="9">Forms a ring-shaped head-to-tail homodimer around DNA.</text>
</comment>
<evidence type="ECO:0000256" key="5">
    <source>
        <dbReference type="ARBA" id="ARBA00022695"/>
    </source>
</evidence>
<evidence type="ECO:0000256" key="7">
    <source>
        <dbReference type="ARBA" id="ARBA00022932"/>
    </source>
</evidence>
<keyword evidence="4 9" id="KW-0808">Transferase</keyword>
<dbReference type="Gene3D" id="3.70.10.10">
    <property type="match status" value="1"/>
</dbReference>
<protein>
    <recommendedName>
        <fullName evidence="9">Beta sliding clamp</fullName>
    </recommendedName>
</protein>
<dbReference type="InterPro" id="IPR022637">
    <property type="entry name" value="DNA_polIII_beta_cen"/>
</dbReference>
<dbReference type="Gene3D" id="3.10.150.10">
    <property type="entry name" value="DNA Polymerase III, subunit A, domain 2"/>
    <property type="match status" value="1"/>
</dbReference>
<dbReference type="GO" id="GO:0006271">
    <property type="term" value="P:DNA strand elongation involved in DNA replication"/>
    <property type="evidence" value="ECO:0007669"/>
    <property type="project" value="TreeGrafter"/>
</dbReference>
<dbReference type="PANTHER" id="PTHR30478">
    <property type="entry name" value="DNA POLYMERASE III SUBUNIT BETA"/>
    <property type="match status" value="1"/>
</dbReference>
<dbReference type="AlphaFoldDB" id="A0A2M7V9E5"/>
<evidence type="ECO:0000256" key="4">
    <source>
        <dbReference type="ARBA" id="ARBA00022679"/>
    </source>
</evidence>
<evidence type="ECO:0000256" key="2">
    <source>
        <dbReference type="ARBA" id="ARBA00010752"/>
    </source>
</evidence>
<dbReference type="InterPro" id="IPR022634">
    <property type="entry name" value="DNA_polIII_beta_N"/>
</dbReference>
<dbReference type="CDD" id="cd00140">
    <property type="entry name" value="beta_clamp"/>
    <property type="match status" value="1"/>
</dbReference>
<dbReference type="GO" id="GO:0005737">
    <property type="term" value="C:cytoplasm"/>
    <property type="evidence" value="ECO:0007669"/>
    <property type="project" value="UniProtKB-SubCell"/>
</dbReference>
<dbReference type="InterPro" id="IPR022635">
    <property type="entry name" value="DNA_polIII_beta_C"/>
</dbReference>
<evidence type="ECO:0000259" key="12">
    <source>
        <dbReference type="Pfam" id="PF02768"/>
    </source>
</evidence>
<dbReference type="PIRSF" id="PIRSF000804">
    <property type="entry name" value="DNA_pol_III_b"/>
    <property type="match status" value="1"/>
</dbReference>
<dbReference type="InterPro" id="IPR046938">
    <property type="entry name" value="DNA_clamp_sf"/>
</dbReference>
<dbReference type="SUPFAM" id="SSF55979">
    <property type="entry name" value="DNA clamp"/>
    <property type="match status" value="3"/>
</dbReference>
<evidence type="ECO:0000256" key="6">
    <source>
        <dbReference type="ARBA" id="ARBA00022705"/>
    </source>
</evidence>
<sequence length="376" mass="41450">MKFTCTKENLAYSLGLVGGVAQKHANLPILLNILFQARESKVELVATNLEIAVKTSFRAKIDKEGSFTIPAKTLLDYVNLLSDEQITIELKDAENEVLIFCGSSSTKIKGSSAEDYPVIPEIEEIHGYSIAVESFKKALSQTSVATAKNEIRPELSGVYFDFFSDRYSGLTMAATDSYRLAEKKISIVQGEDKISCIVPARAVHEIGRLLGIASQAETESTVRLWISENQIAVRYDKFEMSGRLVSGIYPDYVQIIPENFKTTTVIPVDDLVKRIKAASLFTAVGVNAVSFDLNVDVHTVGISSTNTQTGEHSSEIDVEISGEENSILLNHRYVLDGLQQIDTEAVEFCVNSGDVPCLFRPKGKEGYLYVVMPIRQ</sequence>
<dbReference type="PANTHER" id="PTHR30478:SF0">
    <property type="entry name" value="BETA SLIDING CLAMP"/>
    <property type="match status" value="1"/>
</dbReference>